<dbReference type="SUPFAM" id="SSF55681">
    <property type="entry name" value="Class II aaRS and biotin synthetases"/>
    <property type="match status" value="1"/>
</dbReference>
<dbReference type="Proteomes" id="UP001205843">
    <property type="component" value="Unassembled WGS sequence"/>
</dbReference>
<comment type="miscellaneous">
    <text evidence="8">This function is generally fulfilled by the C-terminal part of HisG, which is missing in some bacteria such as this one.</text>
</comment>
<evidence type="ECO:0000256" key="1">
    <source>
        <dbReference type="ARBA" id="ARBA00004496"/>
    </source>
</evidence>
<dbReference type="AlphaFoldDB" id="A0AAE3G421"/>
<keyword evidence="8" id="KW-0368">Histidine biosynthesis</keyword>
<comment type="subcellular location">
    <subcellularLocation>
        <location evidence="1 8">Cytoplasm</location>
    </subcellularLocation>
</comment>
<dbReference type="InterPro" id="IPR041715">
    <property type="entry name" value="HisRS-like_core"/>
</dbReference>
<organism evidence="10 11">
    <name type="scientific">Natronocella acetinitrilica</name>
    <dbReference type="NCBI Taxonomy" id="414046"/>
    <lineage>
        <taxon>Bacteria</taxon>
        <taxon>Pseudomonadati</taxon>
        <taxon>Pseudomonadota</taxon>
        <taxon>Gammaproteobacteria</taxon>
        <taxon>Chromatiales</taxon>
        <taxon>Ectothiorhodospiraceae</taxon>
        <taxon>Natronocella</taxon>
    </lineage>
</organism>
<comment type="pathway">
    <text evidence="2 8">Amino-acid biosynthesis; L-histidine biosynthesis; L-histidine from 5-phospho-alpha-D-ribose 1-diphosphate: step 1/9.</text>
</comment>
<protein>
    <recommendedName>
        <fullName evidence="5 8">ATP phosphoribosyltransferase regulatory subunit</fullName>
    </recommendedName>
</protein>
<dbReference type="GO" id="GO:0006427">
    <property type="term" value="P:histidyl-tRNA aminoacylation"/>
    <property type="evidence" value="ECO:0007669"/>
    <property type="project" value="TreeGrafter"/>
</dbReference>
<keyword evidence="10" id="KW-0328">Glycosyltransferase</keyword>
<dbReference type="GO" id="GO:0016757">
    <property type="term" value="F:glycosyltransferase activity"/>
    <property type="evidence" value="ECO:0007669"/>
    <property type="project" value="UniProtKB-KW"/>
</dbReference>
<evidence type="ECO:0000256" key="7">
    <source>
        <dbReference type="ARBA" id="ARBA00025246"/>
    </source>
</evidence>
<accession>A0AAE3G421</accession>
<dbReference type="NCBIfam" id="NF008935">
    <property type="entry name" value="PRK12292.1-1"/>
    <property type="match status" value="1"/>
</dbReference>
<evidence type="ECO:0000256" key="4">
    <source>
        <dbReference type="ARBA" id="ARBA00011496"/>
    </source>
</evidence>
<dbReference type="CDD" id="cd00773">
    <property type="entry name" value="HisRS-like_core"/>
    <property type="match status" value="1"/>
</dbReference>
<dbReference type="InterPro" id="IPR045864">
    <property type="entry name" value="aa-tRNA-synth_II/BPL/LPL"/>
</dbReference>
<keyword evidence="10" id="KW-0808">Transferase</keyword>
<keyword evidence="8" id="KW-0028">Amino-acid biosynthesis</keyword>
<evidence type="ECO:0000256" key="3">
    <source>
        <dbReference type="ARBA" id="ARBA00005539"/>
    </source>
</evidence>
<dbReference type="PANTHER" id="PTHR43707:SF1">
    <property type="entry name" value="HISTIDINE--TRNA LIGASE, MITOCHONDRIAL-RELATED"/>
    <property type="match status" value="1"/>
</dbReference>
<keyword evidence="11" id="KW-1185">Reference proteome</keyword>
<dbReference type="NCBIfam" id="TIGR00443">
    <property type="entry name" value="hisZ_biosyn_reg"/>
    <property type="match status" value="1"/>
</dbReference>
<proteinExistence type="inferred from homology"/>
<evidence type="ECO:0000256" key="5">
    <source>
        <dbReference type="ARBA" id="ARBA00020397"/>
    </source>
</evidence>
<dbReference type="RefSeq" id="WP_253477784.1">
    <property type="nucleotide sequence ID" value="NZ_JALJXV010000004.1"/>
</dbReference>
<evidence type="ECO:0000256" key="2">
    <source>
        <dbReference type="ARBA" id="ARBA00004667"/>
    </source>
</evidence>
<dbReference type="PANTHER" id="PTHR43707">
    <property type="entry name" value="HISTIDYL-TRNA SYNTHETASE"/>
    <property type="match status" value="1"/>
</dbReference>
<comment type="function">
    <text evidence="7 8">Required for the first step of histidine biosynthesis. May allow the feedback regulation of ATP phosphoribosyltransferase activity by histidine.</text>
</comment>
<comment type="caution">
    <text evidence="10">The sequence shown here is derived from an EMBL/GenBank/DDBJ whole genome shotgun (WGS) entry which is preliminary data.</text>
</comment>
<sequence length="399" mass="43868">MNDGDFSDDNRWMLPEAVDELLPPRARALELLRRRVLDVYERWGYELIMPPTIEYLDSLLTGTGRDLDLQTFKLTDQLSGRLMGVRADMTPQAARIDAHKLRRNGPVRLCYVGTVLHTRSEGPGQSRNPVQVGAELYGHAGVESDVEIIDLMLETLSVAGVNPPHLDLGHVGIFRALAEEAALGEECETRLFEALQRKARGEVAELLDTVSDADCRARLAALTDLNGGIGVLDQAGEQLRGAGEGVRRELQHLWALASRLENRHPGMTLHFDLAELAGYQFHTGVVFAAYVPGQGRELARGGRYDDIGRVFGRARPATGFSADLKQLLQLGDAASGVSPAAGILAPWSDDPALLGEVRRLRDAGERVVLALPGEPIPEDGLYDRELVEQEGRWRLQPRQ</sequence>
<gene>
    <name evidence="8" type="primary">hisZ</name>
    <name evidence="10" type="ORF">J2T57_002155</name>
</gene>
<dbReference type="NCBIfam" id="NF009086">
    <property type="entry name" value="PRK12421.1"/>
    <property type="match status" value="1"/>
</dbReference>
<comment type="similarity">
    <text evidence="3 8">Belongs to the class-II aminoacyl-tRNA synthetase family. HisZ subfamily.</text>
</comment>
<dbReference type="Pfam" id="PF13393">
    <property type="entry name" value="tRNA-synt_His"/>
    <property type="match status" value="1"/>
</dbReference>
<evidence type="ECO:0000256" key="8">
    <source>
        <dbReference type="HAMAP-Rule" id="MF_00125"/>
    </source>
</evidence>
<evidence type="ECO:0000259" key="9">
    <source>
        <dbReference type="Pfam" id="PF13393"/>
    </source>
</evidence>
<evidence type="ECO:0000256" key="6">
    <source>
        <dbReference type="ARBA" id="ARBA00022490"/>
    </source>
</evidence>
<name>A0AAE3G421_9GAMM</name>
<dbReference type="EMBL" id="JALJXV010000004">
    <property type="protein sequence ID" value="MCP1675017.1"/>
    <property type="molecule type" value="Genomic_DNA"/>
</dbReference>
<dbReference type="GO" id="GO:0004821">
    <property type="term" value="F:histidine-tRNA ligase activity"/>
    <property type="evidence" value="ECO:0007669"/>
    <property type="project" value="TreeGrafter"/>
</dbReference>
<reference evidence="10" key="1">
    <citation type="submission" date="2022-03" db="EMBL/GenBank/DDBJ databases">
        <title>Genomic Encyclopedia of Type Strains, Phase III (KMG-III): the genomes of soil and plant-associated and newly described type strains.</title>
        <authorList>
            <person name="Whitman W."/>
        </authorList>
    </citation>
    <scope>NUCLEOTIDE SEQUENCE</scope>
    <source>
        <strain evidence="10">ANL 6-2</strain>
    </source>
</reference>
<evidence type="ECO:0000313" key="11">
    <source>
        <dbReference type="Proteomes" id="UP001205843"/>
    </source>
</evidence>
<keyword evidence="6 8" id="KW-0963">Cytoplasm</keyword>
<feature type="domain" description="Class II Histidinyl-tRNA synthetase (HisRS)-like catalytic core" evidence="9">
    <location>
        <begin position="18"/>
        <end position="327"/>
    </location>
</feature>
<dbReference type="Gene3D" id="3.30.930.10">
    <property type="entry name" value="Bira Bifunctional Protein, Domain 2"/>
    <property type="match status" value="1"/>
</dbReference>
<dbReference type="GO" id="GO:0000105">
    <property type="term" value="P:L-histidine biosynthetic process"/>
    <property type="evidence" value="ECO:0007669"/>
    <property type="project" value="UniProtKB-UniRule"/>
</dbReference>
<comment type="subunit">
    <text evidence="4 8">Heteromultimer composed of HisG and HisZ subunits.</text>
</comment>
<dbReference type="HAMAP" id="MF_00125">
    <property type="entry name" value="HisZ"/>
    <property type="match status" value="1"/>
</dbReference>
<dbReference type="InterPro" id="IPR004516">
    <property type="entry name" value="HisRS/HisZ"/>
</dbReference>
<dbReference type="InterPro" id="IPR004517">
    <property type="entry name" value="HisZ"/>
</dbReference>
<evidence type="ECO:0000313" key="10">
    <source>
        <dbReference type="EMBL" id="MCP1675017.1"/>
    </source>
</evidence>
<dbReference type="GO" id="GO:0005737">
    <property type="term" value="C:cytoplasm"/>
    <property type="evidence" value="ECO:0007669"/>
    <property type="project" value="UniProtKB-SubCell"/>
</dbReference>